<dbReference type="Gene3D" id="3.20.20.70">
    <property type="entry name" value="Aldolase class I"/>
    <property type="match status" value="1"/>
</dbReference>
<dbReference type="PANTHER" id="PTHR43538:SF1">
    <property type="entry name" value="(R)-CITRAMALATE SYNTHASE"/>
    <property type="match status" value="1"/>
</dbReference>
<protein>
    <recommendedName>
        <fullName evidence="3">(R)-citramalate synthase</fullName>
        <ecNumber evidence="8">2.3.3.21</ecNumber>
    </recommendedName>
</protein>
<dbReference type="UniPathway" id="UPA00047">
    <property type="reaction ID" value="UER00066"/>
</dbReference>
<dbReference type="EC" id="2.3.3.21" evidence="8"/>
<dbReference type="GO" id="GO:0009098">
    <property type="term" value="P:L-leucine biosynthetic process"/>
    <property type="evidence" value="ECO:0007669"/>
    <property type="project" value="InterPro"/>
</dbReference>
<feature type="domain" description="Pyruvate carboxyltransferase" evidence="9">
    <location>
        <begin position="5"/>
        <end position="272"/>
    </location>
</feature>
<dbReference type="InterPro" id="IPR036230">
    <property type="entry name" value="LeuA_allosteric_dom_sf"/>
</dbReference>
<dbReference type="SMART" id="SM00917">
    <property type="entry name" value="LeuA_dimer"/>
    <property type="match status" value="1"/>
</dbReference>
<keyword evidence="5" id="KW-0412">Isoleucine biosynthesis</keyword>
<organism evidence="10">
    <name type="scientific">hydrothermal vent metagenome</name>
    <dbReference type="NCBI Taxonomy" id="652676"/>
    <lineage>
        <taxon>unclassified sequences</taxon>
        <taxon>metagenomes</taxon>
        <taxon>ecological metagenomes</taxon>
    </lineage>
</organism>
<dbReference type="AlphaFoldDB" id="A0A3B0REY0"/>
<dbReference type="InterPro" id="IPR013709">
    <property type="entry name" value="2-isopropylmalate_synth_dimer"/>
</dbReference>
<comment type="similarity">
    <text evidence="2">Belongs to the alpha-IPM synthase/homocitrate synthase family.</text>
</comment>
<dbReference type="EMBL" id="UOEK01000020">
    <property type="protein sequence ID" value="VAV91934.1"/>
    <property type="molecule type" value="Genomic_DNA"/>
</dbReference>
<evidence type="ECO:0000256" key="5">
    <source>
        <dbReference type="ARBA" id="ARBA00022624"/>
    </source>
</evidence>
<dbReference type="Pfam" id="PF00682">
    <property type="entry name" value="HMGL-like"/>
    <property type="match status" value="1"/>
</dbReference>
<proteinExistence type="inferred from homology"/>
<evidence type="ECO:0000256" key="6">
    <source>
        <dbReference type="ARBA" id="ARBA00022679"/>
    </source>
</evidence>
<evidence type="ECO:0000313" key="10">
    <source>
        <dbReference type="EMBL" id="VAV91934.1"/>
    </source>
</evidence>
<evidence type="ECO:0000256" key="4">
    <source>
        <dbReference type="ARBA" id="ARBA00022605"/>
    </source>
</evidence>
<dbReference type="InterPro" id="IPR013785">
    <property type="entry name" value="Aldolase_TIM"/>
</dbReference>
<dbReference type="Pfam" id="PF08502">
    <property type="entry name" value="LeuA_dimer"/>
    <property type="match status" value="1"/>
</dbReference>
<evidence type="ECO:0000256" key="2">
    <source>
        <dbReference type="ARBA" id="ARBA00006154"/>
    </source>
</evidence>
<evidence type="ECO:0000256" key="8">
    <source>
        <dbReference type="ARBA" id="ARBA00034330"/>
    </source>
</evidence>
<dbReference type="PROSITE" id="PS00816">
    <property type="entry name" value="AIPM_HOMOCIT_SYNTH_2"/>
    <property type="match status" value="1"/>
</dbReference>
<dbReference type="InterPro" id="IPR002034">
    <property type="entry name" value="AIPM/Hcit_synth_CS"/>
</dbReference>
<keyword evidence="4" id="KW-0028">Amino-acid biosynthesis</keyword>
<dbReference type="GO" id="GO:0003852">
    <property type="term" value="F:2-isopropylmalate synthase activity"/>
    <property type="evidence" value="ECO:0007669"/>
    <property type="project" value="InterPro"/>
</dbReference>
<accession>A0A3B0REY0</accession>
<name>A0A3B0REY0_9ZZZZ</name>
<dbReference type="GO" id="GO:0043714">
    <property type="term" value="F:(R)-citramalate synthase activity"/>
    <property type="evidence" value="ECO:0007669"/>
    <property type="project" value="UniProtKB-EC"/>
</dbReference>
<reference evidence="10" key="1">
    <citation type="submission" date="2018-06" db="EMBL/GenBank/DDBJ databases">
        <authorList>
            <person name="Zhirakovskaya E."/>
        </authorList>
    </citation>
    <scope>NUCLEOTIDE SEQUENCE</scope>
</reference>
<evidence type="ECO:0000256" key="3">
    <source>
        <dbReference type="ARBA" id="ARBA00022325"/>
    </source>
</evidence>
<dbReference type="PANTHER" id="PTHR43538">
    <property type="entry name" value="ALPHA-IPM SYNTHASE/HOMOCITRATE SYNTHASE"/>
    <property type="match status" value="1"/>
</dbReference>
<dbReference type="InterPro" id="IPR005675">
    <property type="entry name" value="Citramal_synthase"/>
</dbReference>
<keyword evidence="10" id="KW-0012">Acyltransferase</keyword>
<dbReference type="PROSITE" id="PS00815">
    <property type="entry name" value="AIPM_HOMOCIT_SYNTH_1"/>
    <property type="match status" value="1"/>
</dbReference>
<dbReference type="Gene3D" id="3.30.160.270">
    <property type="match status" value="1"/>
</dbReference>
<keyword evidence="6 10" id="KW-0808">Transferase</keyword>
<comment type="pathway">
    <text evidence="1">Amino-acid biosynthesis; L-isoleucine biosynthesis; 2-oxobutanoate from pyruvate: step 1/3.</text>
</comment>
<dbReference type="CDD" id="cd07941">
    <property type="entry name" value="DRE_TIM_LeuA3"/>
    <property type="match status" value="1"/>
</dbReference>
<dbReference type="NCBIfam" id="TIGR00977">
    <property type="entry name" value="citramal_synth"/>
    <property type="match status" value="1"/>
</dbReference>
<sequence>MTPEIEIYDTTLRDGIQQEGISLTVQDKLKIAHLLDGLGVHYIEGGWPGANPKEDEFFQRAKTELELTNATLVAFGSTRHANVRAEDDAVLQALLDAETDVVCLVGKSWSYHVEHALRVNEDEAVAMVADSVGYLRSKGRRVFFDAEHFFDGYRDNPDFALTVLREAHAAGAERLVMCDTNGGWLSHEVERVIGEVGEALGDAVFGAHFHNDSGMAVANSLTAVRSGVTQVQGCINGYGERTGNADLCSIIPNLQLKMDTRVVTDEQISRLTSVSHHLAEIINITLNPHLPYVGASAFTHKAGLHTSALARRPDAYEHLPPATVGNTTRVVVSEMAGRSTVVAKGKARGMTLTDADAQVVVNRVKELEHHGYQFEAADGSFELLLRDVQGWNQPFFELESYRVFVSDGAGVESEATVKLTVHGKRIVMTREGDGPVSALDRALRAALEDTYPEILDIRLVDYRVRNLDSTEGTSARVRVLTTHATGEDRWSTVGVHQNIINASWQAVVEGLVLGLLRAGYES</sequence>
<dbReference type="GO" id="GO:0009097">
    <property type="term" value="P:isoleucine biosynthetic process"/>
    <property type="evidence" value="ECO:0007669"/>
    <property type="project" value="UniProtKB-UniPathway"/>
</dbReference>
<keyword evidence="7" id="KW-0100">Branched-chain amino acid biosynthesis</keyword>
<evidence type="ECO:0000256" key="1">
    <source>
        <dbReference type="ARBA" id="ARBA00004743"/>
    </source>
</evidence>
<gene>
    <name evidence="10" type="ORF">MNBD_ACTINO02-1715</name>
</gene>
<dbReference type="InterPro" id="IPR054691">
    <property type="entry name" value="LeuA/HCS_post-cat"/>
</dbReference>
<evidence type="ECO:0000256" key="7">
    <source>
        <dbReference type="ARBA" id="ARBA00023304"/>
    </source>
</evidence>
<evidence type="ECO:0000259" key="9">
    <source>
        <dbReference type="PROSITE" id="PS50991"/>
    </source>
</evidence>
<dbReference type="SUPFAM" id="SSF110921">
    <property type="entry name" value="2-isopropylmalate synthase LeuA, allosteric (dimerisation) domain"/>
    <property type="match status" value="1"/>
</dbReference>
<dbReference type="SUPFAM" id="SSF51569">
    <property type="entry name" value="Aldolase"/>
    <property type="match status" value="1"/>
</dbReference>
<dbReference type="InterPro" id="IPR000891">
    <property type="entry name" value="PYR_CT"/>
</dbReference>
<dbReference type="Pfam" id="PF22617">
    <property type="entry name" value="HCS_D2"/>
    <property type="match status" value="1"/>
</dbReference>
<dbReference type="Gene3D" id="1.10.238.260">
    <property type="match status" value="1"/>
</dbReference>
<dbReference type="PROSITE" id="PS50991">
    <property type="entry name" value="PYR_CT"/>
    <property type="match status" value="1"/>
</dbReference>